<protein>
    <recommendedName>
        <fullName evidence="3">NTP pyrophosphohydrolase MazG putative catalytic core domain-containing protein</fullName>
    </recommendedName>
</protein>
<sequence length="123" mass="13496">MPLRTAFLTRRTDTRSSASIDQSNWGTIDRLVGWLDSESPVAPEVARLLRVLKINGEAGEVAEAVHGVMGSNPRKGASHTWEDVQEELCDVILTAMVALATLTPDAQKVFEERLSHIAERSLT</sequence>
<dbReference type="EMBL" id="BMMS01000013">
    <property type="protein sequence ID" value="GGO89616.1"/>
    <property type="molecule type" value="Genomic_DNA"/>
</dbReference>
<reference evidence="1" key="1">
    <citation type="journal article" date="2014" name="Int. J. Syst. Evol. Microbiol.">
        <title>Complete genome sequence of Corynebacterium casei LMG S-19264T (=DSM 44701T), isolated from a smear-ripened cheese.</title>
        <authorList>
            <consortium name="US DOE Joint Genome Institute (JGI-PGF)"/>
            <person name="Walter F."/>
            <person name="Albersmeier A."/>
            <person name="Kalinowski J."/>
            <person name="Ruckert C."/>
        </authorList>
    </citation>
    <scope>NUCLEOTIDE SEQUENCE</scope>
    <source>
        <strain evidence="1">CGMCC 4.7201</strain>
    </source>
</reference>
<dbReference type="Proteomes" id="UP000641932">
    <property type="component" value="Unassembled WGS sequence"/>
</dbReference>
<evidence type="ECO:0008006" key="3">
    <source>
        <dbReference type="Google" id="ProtNLM"/>
    </source>
</evidence>
<proteinExistence type="predicted"/>
<dbReference type="CDD" id="cd11533">
    <property type="entry name" value="NTP-PPase_Af0060_like"/>
    <property type="match status" value="1"/>
</dbReference>
<comment type="caution">
    <text evidence="1">The sequence shown here is derived from an EMBL/GenBank/DDBJ whole genome shotgun (WGS) entry which is preliminary data.</text>
</comment>
<name>A0A917ZRH2_9ACTN</name>
<dbReference type="SUPFAM" id="SSF101386">
    <property type="entry name" value="all-alpha NTP pyrophosphatases"/>
    <property type="match status" value="1"/>
</dbReference>
<dbReference type="AlphaFoldDB" id="A0A917ZRH2"/>
<evidence type="ECO:0000313" key="2">
    <source>
        <dbReference type="Proteomes" id="UP000641932"/>
    </source>
</evidence>
<dbReference type="InterPro" id="IPR044548">
    <property type="entry name" value="AF0060_NTP-PPase_MazG-like"/>
</dbReference>
<gene>
    <name evidence="1" type="ORF">GCM10012280_33260</name>
</gene>
<organism evidence="1 2">
    <name type="scientific">Wenjunlia tyrosinilytica</name>
    <dbReference type="NCBI Taxonomy" id="1544741"/>
    <lineage>
        <taxon>Bacteria</taxon>
        <taxon>Bacillati</taxon>
        <taxon>Actinomycetota</taxon>
        <taxon>Actinomycetes</taxon>
        <taxon>Kitasatosporales</taxon>
        <taxon>Streptomycetaceae</taxon>
        <taxon>Wenjunlia</taxon>
    </lineage>
</organism>
<reference evidence="1" key="2">
    <citation type="submission" date="2020-09" db="EMBL/GenBank/DDBJ databases">
        <authorList>
            <person name="Sun Q."/>
            <person name="Zhou Y."/>
        </authorList>
    </citation>
    <scope>NUCLEOTIDE SEQUENCE</scope>
    <source>
        <strain evidence="1">CGMCC 4.7201</strain>
    </source>
</reference>
<keyword evidence="2" id="KW-1185">Reference proteome</keyword>
<evidence type="ECO:0000313" key="1">
    <source>
        <dbReference type="EMBL" id="GGO89616.1"/>
    </source>
</evidence>
<accession>A0A917ZRH2</accession>
<dbReference type="Gene3D" id="1.10.287.1080">
    <property type="entry name" value="MazG-like"/>
    <property type="match status" value="1"/>
</dbReference>